<gene>
    <name evidence="8" type="primary">pknA_2</name>
    <name evidence="8" type="ORF">CA12_25850</name>
</gene>
<keyword evidence="4 5" id="KW-0067">ATP-binding</keyword>
<dbReference type="EMBL" id="CP036265">
    <property type="protein sequence ID" value="QDT16481.1"/>
    <property type="molecule type" value="Genomic_DNA"/>
</dbReference>
<feature type="compositionally biased region" description="Pro residues" evidence="6">
    <location>
        <begin position="1"/>
        <end position="18"/>
    </location>
</feature>
<evidence type="ECO:0000256" key="5">
    <source>
        <dbReference type="PROSITE-ProRule" id="PRU10141"/>
    </source>
</evidence>
<dbReference type="InterPro" id="IPR000719">
    <property type="entry name" value="Prot_kinase_dom"/>
</dbReference>
<dbReference type="PROSITE" id="PS50011">
    <property type="entry name" value="PROTEIN_KINASE_DOM"/>
    <property type="match status" value="1"/>
</dbReference>
<dbReference type="CDD" id="cd14014">
    <property type="entry name" value="STKc_PknB_like"/>
    <property type="match status" value="1"/>
</dbReference>
<evidence type="ECO:0000313" key="9">
    <source>
        <dbReference type="Proteomes" id="UP000318741"/>
    </source>
</evidence>
<dbReference type="Gene3D" id="3.30.200.20">
    <property type="entry name" value="Phosphorylase Kinase, domain 1"/>
    <property type="match status" value="1"/>
</dbReference>
<dbReference type="SMART" id="SM00220">
    <property type="entry name" value="S_TKc"/>
    <property type="match status" value="1"/>
</dbReference>
<dbReference type="SUPFAM" id="SSF56112">
    <property type="entry name" value="Protein kinase-like (PK-like)"/>
    <property type="match status" value="1"/>
</dbReference>
<feature type="region of interest" description="Disordered" evidence="6">
    <location>
        <begin position="393"/>
        <end position="423"/>
    </location>
</feature>
<feature type="binding site" evidence="5">
    <location>
        <position position="201"/>
    </location>
    <ligand>
        <name>ATP</name>
        <dbReference type="ChEBI" id="CHEBI:30616"/>
    </ligand>
</feature>
<organism evidence="8 9">
    <name type="scientific">Alienimonas californiensis</name>
    <dbReference type="NCBI Taxonomy" id="2527989"/>
    <lineage>
        <taxon>Bacteria</taxon>
        <taxon>Pseudomonadati</taxon>
        <taxon>Planctomycetota</taxon>
        <taxon>Planctomycetia</taxon>
        <taxon>Planctomycetales</taxon>
        <taxon>Planctomycetaceae</taxon>
        <taxon>Alienimonas</taxon>
    </lineage>
</organism>
<dbReference type="PANTHER" id="PTHR43289">
    <property type="entry name" value="MITOGEN-ACTIVATED PROTEIN KINASE KINASE KINASE 20-RELATED"/>
    <property type="match status" value="1"/>
</dbReference>
<dbReference type="AlphaFoldDB" id="A0A517PAV1"/>
<reference evidence="8 9" key="1">
    <citation type="submission" date="2019-02" db="EMBL/GenBank/DDBJ databases">
        <title>Deep-cultivation of Planctomycetes and their phenomic and genomic characterization uncovers novel biology.</title>
        <authorList>
            <person name="Wiegand S."/>
            <person name="Jogler M."/>
            <person name="Boedeker C."/>
            <person name="Pinto D."/>
            <person name="Vollmers J."/>
            <person name="Rivas-Marin E."/>
            <person name="Kohn T."/>
            <person name="Peeters S.H."/>
            <person name="Heuer A."/>
            <person name="Rast P."/>
            <person name="Oberbeckmann S."/>
            <person name="Bunk B."/>
            <person name="Jeske O."/>
            <person name="Meyerdierks A."/>
            <person name="Storesund J.E."/>
            <person name="Kallscheuer N."/>
            <person name="Luecker S."/>
            <person name="Lage O.M."/>
            <person name="Pohl T."/>
            <person name="Merkel B.J."/>
            <person name="Hornburger P."/>
            <person name="Mueller R.-W."/>
            <person name="Bruemmer F."/>
            <person name="Labrenz M."/>
            <person name="Spormann A.M."/>
            <person name="Op den Camp H."/>
            <person name="Overmann J."/>
            <person name="Amann R."/>
            <person name="Jetten M.S.M."/>
            <person name="Mascher T."/>
            <person name="Medema M.H."/>
            <person name="Devos D.P."/>
            <person name="Kaster A.-K."/>
            <person name="Ovreas L."/>
            <person name="Rohde M."/>
            <person name="Galperin M.Y."/>
            <person name="Jogler C."/>
        </authorList>
    </citation>
    <scope>NUCLEOTIDE SEQUENCE [LARGE SCALE GENOMIC DNA]</scope>
    <source>
        <strain evidence="8 9">CA12</strain>
    </source>
</reference>
<evidence type="ECO:0000313" key="8">
    <source>
        <dbReference type="EMBL" id="QDT16481.1"/>
    </source>
</evidence>
<keyword evidence="1 8" id="KW-0808">Transferase</keyword>
<dbReference type="RefSeq" id="WP_145359302.1">
    <property type="nucleotide sequence ID" value="NZ_CP036265.1"/>
</dbReference>
<dbReference type="Gene3D" id="1.10.510.10">
    <property type="entry name" value="Transferase(Phosphotransferase) domain 1"/>
    <property type="match status" value="2"/>
</dbReference>
<protein>
    <submittedName>
        <fullName evidence="8">Serine/threonine-protein kinase PknA</fullName>
        <ecNumber evidence="8">2.7.11.1</ecNumber>
    </submittedName>
</protein>
<name>A0A517PAV1_9PLAN</name>
<dbReference type="Pfam" id="PF00069">
    <property type="entry name" value="Pkinase"/>
    <property type="match status" value="2"/>
</dbReference>
<evidence type="ECO:0000256" key="3">
    <source>
        <dbReference type="ARBA" id="ARBA00022777"/>
    </source>
</evidence>
<dbReference type="InterPro" id="IPR008271">
    <property type="entry name" value="Ser/Thr_kinase_AS"/>
</dbReference>
<accession>A0A517PAV1</accession>
<dbReference type="Proteomes" id="UP000318741">
    <property type="component" value="Chromosome"/>
</dbReference>
<evidence type="ECO:0000256" key="4">
    <source>
        <dbReference type="ARBA" id="ARBA00022840"/>
    </source>
</evidence>
<dbReference type="KEGG" id="acaf:CA12_25850"/>
<dbReference type="OrthoDB" id="6111975at2"/>
<evidence type="ECO:0000259" key="7">
    <source>
        <dbReference type="PROSITE" id="PS50011"/>
    </source>
</evidence>
<feature type="domain" description="Protein kinase" evidence="7">
    <location>
        <begin position="163"/>
        <end position="537"/>
    </location>
</feature>
<keyword evidence="3 8" id="KW-0418">Kinase</keyword>
<evidence type="ECO:0000256" key="2">
    <source>
        <dbReference type="ARBA" id="ARBA00022741"/>
    </source>
</evidence>
<dbReference type="PANTHER" id="PTHR43289:SF34">
    <property type="entry name" value="SERINE_THREONINE-PROTEIN KINASE YBDM-RELATED"/>
    <property type="match status" value="1"/>
</dbReference>
<dbReference type="PROSITE" id="PS00107">
    <property type="entry name" value="PROTEIN_KINASE_ATP"/>
    <property type="match status" value="1"/>
</dbReference>
<dbReference type="GO" id="GO:0005524">
    <property type="term" value="F:ATP binding"/>
    <property type="evidence" value="ECO:0007669"/>
    <property type="project" value="UniProtKB-UniRule"/>
</dbReference>
<dbReference type="EC" id="2.7.11.1" evidence="8"/>
<dbReference type="InterPro" id="IPR017441">
    <property type="entry name" value="Protein_kinase_ATP_BS"/>
</dbReference>
<dbReference type="PROSITE" id="PS00108">
    <property type="entry name" value="PROTEIN_KINASE_ST"/>
    <property type="match status" value="1"/>
</dbReference>
<evidence type="ECO:0000256" key="1">
    <source>
        <dbReference type="ARBA" id="ARBA00022679"/>
    </source>
</evidence>
<feature type="region of interest" description="Disordered" evidence="6">
    <location>
        <begin position="1"/>
        <end position="26"/>
    </location>
</feature>
<evidence type="ECO:0000256" key="6">
    <source>
        <dbReference type="SAM" id="MobiDB-lite"/>
    </source>
</evidence>
<dbReference type="InterPro" id="IPR011009">
    <property type="entry name" value="Kinase-like_dom_sf"/>
</dbReference>
<proteinExistence type="predicted"/>
<keyword evidence="2 5" id="KW-0547">Nucleotide-binding</keyword>
<sequence length="603" mass="65591">MSPPPFPASPELPEPPGQSSPDGGTRWNRLERLADRFEESWGRSGAQTIEATLAGVSTEDRLELLHALIAVEADQRRKVGERPVPAEYLGRFDELLTEDGVQGAPVLTEEDVRNLLVPHLPTTLCPQDRTMNEGSSYAAAVRVSRGANDPPALPPHLQVERKYGANGLLGRGGMGAVWAARDFRQLTDSKRPRPGRLVAVKALLPGAAANSQLLSRFAREAAILHKFGDPAVPRFYEYRPPSAQADAHIITDLVVGETFERLLDSRRQSGRAGCDDRGAGNGRLRMFRKAVAAVARGHAVGLIHRDLKPSNMMVRIPDEQGRRRVFLLDYGMAYMPGLPSDPCDENGRLASLVLDDLADDGSDFLGNGDARLNDPVISQTETDRLGFTVIDVETADQPSRPSTGDDDFDDSPPAVPPRPLGATRALDGRTAARTLIGSLPYMAPEQARRRRVRATADVYSLGLILVEILTGEQARDVSEADAVIEKARNGDIAAAMDRLDLCAARSELIELALRCVRYDPRRRPADAGELLRELDALSVRDPKSGARAWDPRTVARSRGRRFFVAAARGRFRAAGGSKSAPSPCAWLKAAAETLFGPPRRKSC</sequence>
<keyword evidence="9" id="KW-1185">Reference proteome</keyword>
<dbReference type="GO" id="GO:0004674">
    <property type="term" value="F:protein serine/threonine kinase activity"/>
    <property type="evidence" value="ECO:0007669"/>
    <property type="project" value="UniProtKB-EC"/>
</dbReference>